<name>A0A179DI74_9SPHI</name>
<evidence type="ECO:0000259" key="14">
    <source>
        <dbReference type="Pfam" id="PF00206"/>
    </source>
</evidence>
<keyword evidence="17" id="KW-1185">Reference proteome</keyword>
<evidence type="ECO:0000256" key="7">
    <source>
        <dbReference type="ARBA" id="ARBA00023239"/>
    </source>
</evidence>
<evidence type="ECO:0000313" key="17">
    <source>
        <dbReference type="Proteomes" id="UP000078459"/>
    </source>
</evidence>
<dbReference type="PRINTS" id="PR00149">
    <property type="entry name" value="FUMRATELYASE"/>
</dbReference>
<dbReference type="PANTHER" id="PTHR43411:SF1">
    <property type="entry name" value="ADENYLOSUCCINATE LYASE"/>
    <property type="match status" value="1"/>
</dbReference>
<protein>
    <recommendedName>
        <fullName evidence="5 12">Adenylosuccinate lyase</fullName>
        <shortName evidence="13">ASL</shortName>
        <ecNumber evidence="4 12">4.3.2.2</ecNumber>
    </recommendedName>
    <alternativeName>
        <fullName evidence="10 13">Adenylosuccinase</fullName>
    </alternativeName>
</protein>
<evidence type="ECO:0000256" key="8">
    <source>
        <dbReference type="ARBA" id="ARBA00024477"/>
    </source>
</evidence>
<dbReference type="EC" id="4.3.2.2" evidence="4 12"/>
<dbReference type="GO" id="GO:0006189">
    <property type="term" value="P:'de novo' IMP biosynthetic process"/>
    <property type="evidence" value="ECO:0007669"/>
    <property type="project" value="UniProtKB-UniPathway"/>
</dbReference>
<reference evidence="16 17" key="2">
    <citation type="submission" date="2016-06" db="EMBL/GenBank/DDBJ databases">
        <title>Pedobacter psychrophilus sp. nov., isolated from Antarctic fragmentary rock.</title>
        <authorList>
            <person name="Svec P."/>
        </authorList>
    </citation>
    <scope>NUCLEOTIDE SEQUENCE [LARGE SCALE GENOMIC DNA]</scope>
    <source>
        <strain evidence="16 17">CCM 8644</strain>
    </source>
</reference>
<dbReference type="InterPro" id="IPR020557">
    <property type="entry name" value="Fumarate_lyase_CS"/>
</dbReference>
<dbReference type="Gene3D" id="1.10.275.10">
    <property type="entry name" value="Fumarase/aspartase (N-terminal domain)"/>
    <property type="match status" value="1"/>
</dbReference>
<dbReference type="Gene3D" id="1.10.40.30">
    <property type="entry name" value="Fumarase/aspartase (C-terminal domain)"/>
    <property type="match status" value="1"/>
</dbReference>
<evidence type="ECO:0000256" key="9">
    <source>
        <dbReference type="ARBA" id="ARBA00025012"/>
    </source>
</evidence>
<dbReference type="SUPFAM" id="SSF48557">
    <property type="entry name" value="L-aspartase-like"/>
    <property type="match status" value="1"/>
</dbReference>
<dbReference type="Proteomes" id="UP000078459">
    <property type="component" value="Unassembled WGS sequence"/>
</dbReference>
<dbReference type="GO" id="GO:0070626">
    <property type="term" value="F:(S)-2-(5-amino-1-(5-phospho-D-ribosyl)imidazole-4-carboxamido) succinate lyase (fumarate-forming) activity"/>
    <property type="evidence" value="ECO:0007669"/>
    <property type="project" value="RHEA"/>
</dbReference>
<evidence type="ECO:0000256" key="4">
    <source>
        <dbReference type="ARBA" id="ARBA00012339"/>
    </source>
</evidence>
<feature type="domain" description="Adenylosuccinate lyase PurB C-terminal" evidence="15">
    <location>
        <begin position="330"/>
        <end position="445"/>
    </location>
</feature>
<evidence type="ECO:0000256" key="3">
    <source>
        <dbReference type="ARBA" id="ARBA00008273"/>
    </source>
</evidence>
<dbReference type="InterPro" id="IPR000362">
    <property type="entry name" value="Fumarate_lyase_fam"/>
</dbReference>
<dbReference type="Pfam" id="PF08328">
    <property type="entry name" value="ASL_C"/>
    <property type="match status" value="1"/>
</dbReference>
<evidence type="ECO:0000256" key="5">
    <source>
        <dbReference type="ARBA" id="ARBA00017058"/>
    </source>
</evidence>
<comment type="function">
    <text evidence="9">Catalyzes two reactions in de novo purine nucleotide biosynthesis. Catalyzes the breakdown of 5-aminoimidazole- (N-succinylocarboxamide) ribotide (SAICAR or 2-[5-amino-1-(5-phospho-beta-D-ribosyl)imidazole-4-carboxamido]succinate) to 5-aminoimidazole-4-carboxamide ribotide (AICAR or 5-amino-1-(5-phospho-beta-D-ribosyl)imidazole-4-carboxamide) and fumarate, and of adenylosuccinate (ADS or N(6)-(1,2-dicarboxyethyl)-AMP) to adenosine monophosphate (AMP) and fumarate.</text>
</comment>
<dbReference type="NCBIfam" id="NF006764">
    <property type="entry name" value="PRK09285.1"/>
    <property type="match status" value="1"/>
</dbReference>
<dbReference type="InterPro" id="IPR013539">
    <property type="entry name" value="PurB_C"/>
</dbReference>
<comment type="caution">
    <text evidence="16">The sequence shown here is derived from an EMBL/GenBank/DDBJ whole genome shotgun (WGS) entry which is preliminary data.</text>
</comment>
<dbReference type="PROSITE" id="PS00163">
    <property type="entry name" value="FUMARATE_LYASES"/>
    <property type="match status" value="1"/>
</dbReference>
<evidence type="ECO:0000256" key="13">
    <source>
        <dbReference type="RuleBase" id="RU361172"/>
    </source>
</evidence>
<evidence type="ECO:0000256" key="1">
    <source>
        <dbReference type="ARBA" id="ARBA00004706"/>
    </source>
</evidence>
<dbReference type="InterPro" id="IPR022761">
    <property type="entry name" value="Fumarate_lyase_N"/>
</dbReference>
<dbReference type="Gene3D" id="1.20.200.10">
    <property type="entry name" value="Fumarase/aspartase (Central domain)"/>
    <property type="match status" value="1"/>
</dbReference>
<dbReference type="GO" id="GO:0004018">
    <property type="term" value="F:N6-(1,2-dicarboxyethyl)AMP AMP-lyase (fumarate-forming) activity"/>
    <property type="evidence" value="ECO:0007669"/>
    <property type="project" value="UniProtKB-UniRule"/>
</dbReference>
<dbReference type="OrthoDB" id="9768878at2"/>
<evidence type="ECO:0000256" key="12">
    <source>
        <dbReference type="NCBIfam" id="TIGR00928"/>
    </source>
</evidence>
<feature type="domain" description="Fumarate lyase N-terminal" evidence="14">
    <location>
        <begin position="14"/>
        <end position="311"/>
    </location>
</feature>
<sequence length="447" mass="51179">MDYSSLNAISPIDGRYHKQTENLRPYFSEAALIKFRVFVEMEYFLALCELPIPALKSLNTYNLDAIKSQIINMNDDDVMKVKEIEKTTNHDVKAVEYFIKDKFDQLKLSQYKEYIHFGLTSQDINNTAIPYSFKAGMMVVYYPQLQELINILKDLAKEWEHISMLAHTHGQPASPTRLGKEIMVFVERIENQLELLKVIPYGAKFGGATGNFNAHHVAFPLINWKKFGNDFVNNKLKLKRLQNTTQIEHYDYLAAQFDGIKRINTIILDLNRDFWTYISMNYFKQKIKEGEVGSSAMPHKVNPIDFENSEGNIGIANALLEHLSAKLPVSRLQRDLTDSTVLRNIGVPLAHTLIAMKSTVKGLNKLLLNQKEIQKDLENNWAVVAEAIQTILRRENYPNPYEALKDLTRTNTEINGNTMAQFIDGLKISDILKTELKAINPSNYTGI</sequence>
<evidence type="ECO:0000256" key="6">
    <source>
        <dbReference type="ARBA" id="ARBA00022755"/>
    </source>
</evidence>
<evidence type="ECO:0000256" key="2">
    <source>
        <dbReference type="ARBA" id="ARBA00004734"/>
    </source>
</evidence>
<dbReference type="UniPathway" id="UPA00075">
    <property type="reaction ID" value="UER00336"/>
</dbReference>
<comment type="pathway">
    <text evidence="2 13">Purine metabolism; AMP biosynthesis via de novo pathway; AMP from IMP: step 2/2.</text>
</comment>
<reference evidence="16 17" key="1">
    <citation type="submission" date="2016-04" db="EMBL/GenBank/DDBJ databases">
        <authorList>
            <person name="Evans L.H."/>
            <person name="Alamgir A."/>
            <person name="Owens N."/>
            <person name="Weber N.D."/>
            <person name="Virtaneva K."/>
            <person name="Barbian K."/>
            <person name="Babar A."/>
            <person name="Rosenke K."/>
        </authorList>
    </citation>
    <scope>NUCLEOTIDE SEQUENCE [LARGE SCALE GENOMIC DNA]</scope>
    <source>
        <strain evidence="16 17">CCM 8644</strain>
    </source>
</reference>
<dbReference type="AlphaFoldDB" id="A0A179DI74"/>
<dbReference type="NCBIfam" id="TIGR00928">
    <property type="entry name" value="purB"/>
    <property type="match status" value="1"/>
</dbReference>
<evidence type="ECO:0000259" key="15">
    <source>
        <dbReference type="Pfam" id="PF08328"/>
    </source>
</evidence>
<comment type="pathway">
    <text evidence="1 13">Purine metabolism; IMP biosynthesis via de novo pathway; 5-amino-1-(5-phospho-D-ribosyl)imidazole-4-carboxamide from 5-amino-1-(5-phospho-D-ribosyl)imidazole-4-carboxylate: step 2/2.</text>
</comment>
<dbReference type="InterPro" id="IPR004769">
    <property type="entry name" value="Pur_lyase"/>
</dbReference>
<evidence type="ECO:0000313" key="16">
    <source>
        <dbReference type="EMBL" id="OAQ40745.1"/>
    </source>
</evidence>
<dbReference type="EMBL" id="LWHJ01000022">
    <property type="protein sequence ID" value="OAQ40745.1"/>
    <property type="molecule type" value="Genomic_DNA"/>
</dbReference>
<organism evidence="16 17">
    <name type="scientific">Pedobacter psychrophilus</name>
    <dbReference type="NCBI Taxonomy" id="1826909"/>
    <lineage>
        <taxon>Bacteria</taxon>
        <taxon>Pseudomonadati</taxon>
        <taxon>Bacteroidota</taxon>
        <taxon>Sphingobacteriia</taxon>
        <taxon>Sphingobacteriales</taxon>
        <taxon>Sphingobacteriaceae</taxon>
        <taxon>Pedobacter</taxon>
    </lineage>
</organism>
<dbReference type="InterPro" id="IPR024083">
    <property type="entry name" value="Fumarase/histidase_N"/>
</dbReference>
<evidence type="ECO:0000256" key="11">
    <source>
        <dbReference type="ARBA" id="ARBA00049115"/>
    </source>
</evidence>
<gene>
    <name evidence="16" type="ORF">A5893_07350</name>
</gene>
<dbReference type="RefSeq" id="WP_068821976.1">
    <property type="nucleotide sequence ID" value="NZ_LWHJ01000022.1"/>
</dbReference>
<comment type="similarity">
    <text evidence="3 13">Belongs to the lyase 1 family. Adenylosuccinate lyase subfamily.</text>
</comment>
<dbReference type="UniPathway" id="UPA00074">
    <property type="reaction ID" value="UER00132"/>
</dbReference>
<dbReference type="PANTHER" id="PTHR43411">
    <property type="entry name" value="ADENYLOSUCCINATE LYASE"/>
    <property type="match status" value="1"/>
</dbReference>
<dbReference type="Pfam" id="PF00206">
    <property type="entry name" value="Lyase_1"/>
    <property type="match status" value="1"/>
</dbReference>
<dbReference type="InterPro" id="IPR047136">
    <property type="entry name" value="PurB_bact"/>
</dbReference>
<proteinExistence type="inferred from homology"/>
<keyword evidence="6 13" id="KW-0658">Purine biosynthesis</keyword>
<accession>A0A179DI74</accession>
<evidence type="ECO:0000256" key="10">
    <source>
        <dbReference type="ARBA" id="ARBA00030717"/>
    </source>
</evidence>
<dbReference type="GO" id="GO:0044208">
    <property type="term" value="P:'de novo' AMP biosynthetic process"/>
    <property type="evidence" value="ECO:0007669"/>
    <property type="project" value="UniProtKB-UniPathway"/>
</dbReference>
<dbReference type="STRING" id="1826909.A5893_07350"/>
<comment type="catalytic activity">
    <reaction evidence="8">
        <text>(2S)-2-[5-amino-1-(5-phospho-beta-D-ribosyl)imidazole-4-carboxamido]succinate = 5-amino-1-(5-phospho-beta-D-ribosyl)imidazole-4-carboxamide + fumarate</text>
        <dbReference type="Rhea" id="RHEA:23920"/>
        <dbReference type="ChEBI" id="CHEBI:29806"/>
        <dbReference type="ChEBI" id="CHEBI:58443"/>
        <dbReference type="ChEBI" id="CHEBI:58475"/>
        <dbReference type="EC" id="4.3.2.2"/>
    </reaction>
    <physiologicalReaction direction="left-to-right" evidence="8">
        <dbReference type="Rhea" id="RHEA:23921"/>
    </physiologicalReaction>
</comment>
<comment type="catalytic activity">
    <reaction evidence="11">
        <text>N(6)-(1,2-dicarboxyethyl)-AMP = fumarate + AMP</text>
        <dbReference type="Rhea" id="RHEA:16853"/>
        <dbReference type="ChEBI" id="CHEBI:29806"/>
        <dbReference type="ChEBI" id="CHEBI:57567"/>
        <dbReference type="ChEBI" id="CHEBI:456215"/>
        <dbReference type="EC" id="4.3.2.2"/>
    </reaction>
    <physiologicalReaction direction="left-to-right" evidence="11">
        <dbReference type="Rhea" id="RHEA:16854"/>
    </physiologicalReaction>
</comment>
<dbReference type="InterPro" id="IPR008948">
    <property type="entry name" value="L-Aspartase-like"/>
</dbReference>
<keyword evidence="7 13" id="KW-0456">Lyase</keyword>